<feature type="chain" id="PRO_5002432984" evidence="1">
    <location>
        <begin position="23"/>
        <end position="39"/>
    </location>
</feature>
<accession>A0A0E9SNC8</accession>
<sequence>MRCPLFCLIFLVVLILNPENFAFLAKNKNEKNSTSAGFR</sequence>
<protein>
    <submittedName>
        <fullName evidence="2">Uncharacterized protein</fullName>
    </submittedName>
</protein>
<proteinExistence type="predicted"/>
<reference evidence="2" key="1">
    <citation type="submission" date="2014-11" db="EMBL/GenBank/DDBJ databases">
        <authorList>
            <person name="Amaro Gonzalez C."/>
        </authorList>
    </citation>
    <scope>NUCLEOTIDE SEQUENCE</scope>
</reference>
<reference evidence="2" key="2">
    <citation type="journal article" date="2015" name="Fish Shellfish Immunol.">
        <title>Early steps in the European eel (Anguilla anguilla)-Vibrio vulnificus interaction in the gills: Role of the RtxA13 toxin.</title>
        <authorList>
            <person name="Callol A."/>
            <person name="Pajuelo D."/>
            <person name="Ebbesson L."/>
            <person name="Teles M."/>
            <person name="MacKenzie S."/>
            <person name="Amaro C."/>
        </authorList>
    </citation>
    <scope>NUCLEOTIDE SEQUENCE</scope>
</reference>
<dbReference type="EMBL" id="GBXM01066549">
    <property type="protein sequence ID" value="JAH42028.1"/>
    <property type="molecule type" value="Transcribed_RNA"/>
</dbReference>
<dbReference type="AlphaFoldDB" id="A0A0E9SNC8"/>
<name>A0A0E9SNC8_ANGAN</name>
<evidence type="ECO:0000256" key="1">
    <source>
        <dbReference type="SAM" id="SignalP"/>
    </source>
</evidence>
<feature type="signal peptide" evidence="1">
    <location>
        <begin position="1"/>
        <end position="22"/>
    </location>
</feature>
<evidence type="ECO:0000313" key="2">
    <source>
        <dbReference type="EMBL" id="JAH42028.1"/>
    </source>
</evidence>
<organism evidence="2">
    <name type="scientific">Anguilla anguilla</name>
    <name type="common">European freshwater eel</name>
    <name type="synonym">Muraena anguilla</name>
    <dbReference type="NCBI Taxonomy" id="7936"/>
    <lineage>
        <taxon>Eukaryota</taxon>
        <taxon>Metazoa</taxon>
        <taxon>Chordata</taxon>
        <taxon>Craniata</taxon>
        <taxon>Vertebrata</taxon>
        <taxon>Euteleostomi</taxon>
        <taxon>Actinopterygii</taxon>
        <taxon>Neopterygii</taxon>
        <taxon>Teleostei</taxon>
        <taxon>Anguilliformes</taxon>
        <taxon>Anguillidae</taxon>
        <taxon>Anguilla</taxon>
    </lineage>
</organism>
<keyword evidence="1" id="KW-0732">Signal</keyword>